<reference evidence="2 3" key="1">
    <citation type="journal article" date="2018" name="Elife">
        <title>Discovery and characterization of a prevalent human gut bacterial enzyme sufficient for the inactivation of a family of plant toxins.</title>
        <authorList>
            <person name="Koppel N."/>
            <person name="Bisanz J.E."/>
            <person name="Pandelia M.E."/>
            <person name="Turnbaugh P.J."/>
            <person name="Balskus E.P."/>
        </authorList>
    </citation>
    <scope>NUCLEOTIDE SEQUENCE [LARGE SCALE GENOMIC DNA]</scope>
    <source>
        <strain evidence="2 3">FAA1-1-60AUCSF</strain>
    </source>
</reference>
<comment type="caution">
    <text evidence="2">The sequence shown here is derived from an EMBL/GenBank/DDBJ whole genome shotgun (WGS) entry which is preliminary data.</text>
</comment>
<accession>A0A369MS93</accession>
<evidence type="ECO:0000313" key="2">
    <source>
        <dbReference type="EMBL" id="RDB80161.1"/>
    </source>
</evidence>
<feature type="non-terminal residue" evidence="2">
    <location>
        <position position="1"/>
    </location>
</feature>
<sequence>AYTVIGHYKGIATEKDRRMALDVTYYHEVPEPAPAPEPEPEQPFDVIPYVVGAGATGAVLIAVAVVWRRRARITKTFDDGSVVVLARVKAVKTGDGAWSVRVPDRLERGPKELRPTQRMMRFPSIAITRDGMVLRESAPVKVMQFDDGGGEAKLQEE</sequence>
<dbReference type="AlphaFoldDB" id="A0A369MS93"/>
<gene>
    <name evidence="2" type="ORF">C1871_15785</name>
</gene>
<evidence type="ECO:0000313" key="3">
    <source>
        <dbReference type="Proteomes" id="UP000253857"/>
    </source>
</evidence>
<keyword evidence="1" id="KW-1133">Transmembrane helix</keyword>
<proteinExistence type="predicted"/>
<feature type="transmembrane region" description="Helical" evidence="1">
    <location>
        <begin position="46"/>
        <end position="67"/>
    </location>
</feature>
<organism evidence="2 3">
    <name type="scientific">Eggerthella lenta</name>
    <name type="common">Eubacterium lentum</name>
    <dbReference type="NCBI Taxonomy" id="84112"/>
    <lineage>
        <taxon>Bacteria</taxon>
        <taxon>Bacillati</taxon>
        <taxon>Actinomycetota</taxon>
        <taxon>Coriobacteriia</taxon>
        <taxon>Eggerthellales</taxon>
        <taxon>Eggerthellaceae</taxon>
        <taxon>Eggerthella</taxon>
    </lineage>
</organism>
<keyword evidence="1" id="KW-0812">Transmembrane</keyword>
<protein>
    <submittedName>
        <fullName evidence="2">Uncharacterized protein</fullName>
    </submittedName>
</protein>
<evidence type="ECO:0000256" key="1">
    <source>
        <dbReference type="SAM" id="Phobius"/>
    </source>
</evidence>
<dbReference type="EMBL" id="PPTY01000076">
    <property type="protein sequence ID" value="RDB80161.1"/>
    <property type="molecule type" value="Genomic_DNA"/>
</dbReference>
<dbReference type="Proteomes" id="UP000253857">
    <property type="component" value="Unassembled WGS sequence"/>
</dbReference>
<name>A0A369MS93_EGGLN</name>
<keyword evidence="1" id="KW-0472">Membrane</keyword>